<dbReference type="Proteomes" id="UP000218209">
    <property type="component" value="Unassembled WGS sequence"/>
</dbReference>
<dbReference type="AlphaFoldDB" id="A0A1X6NP73"/>
<protein>
    <submittedName>
        <fullName evidence="2">Uncharacterized protein</fullName>
    </submittedName>
</protein>
<feature type="compositionally biased region" description="Low complexity" evidence="1">
    <location>
        <begin position="72"/>
        <end position="99"/>
    </location>
</feature>
<accession>A0A1X6NP73</accession>
<gene>
    <name evidence="2" type="ORF">BU14_0785s0007</name>
</gene>
<feature type="compositionally biased region" description="Gly residues" evidence="1">
    <location>
        <begin position="61"/>
        <end position="71"/>
    </location>
</feature>
<feature type="compositionally biased region" description="Pro residues" evidence="1">
    <location>
        <begin position="36"/>
        <end position="51"/>
    </location>
</feature>
<feature type="region of interest" description="Disordered" evidence="1">
    <location>
        <begin position="175"/>
        <end position="194"/>
    </location>
</feature>
<dbReference type="EMBL" id="KV919274">
    <property type="protein sequence ID" value="OSX70330.1"/>
    <property type="molecule type" value="Genomic_DNA"/>
</dbReference>
<evidence type="ECO:0000313" key="3">
    <source>
        <dbReference type="Proteomes" id="UP000218209"/>
    </source>
</evidence>
<reference evidence="2 3" key="1">
    <citation type="submission" date="2017-03" db="EMBL/GenBank/DDBJ databases">
        <title>WGS assembly of Porphyra umbilicalis.</title>
        <authorList>
            <person name="Brawley S.H."/>
            <person name="Blouin N.A."/>
            <person name="Ficko-Blean E."/>
            <person name="Wheeler G.L."/>
            <person name="Lohr M."/>
            <person name="Goodson H.V."/>
            <person name="Jenkins J.W."/>
            <person name="Blaby-Haas C.E."/>
            <person name="Helliwell K.E."/>
            <person name="Chan C."/>
            <person name="Marriage T."/>
            <person name="Bhattacharya D."/>
            <person name="Klein A.S."/>
            <person name="Badis Y."/>
            <person name="Brodie J."/>
            <person name="Cao Y."/>
            <person name="Collen J."/>
            <person name="Dittami S.M."/>
            <person name="Gachon C.M."/>
            <person name="Green B.R."/>
            <person name="Karpowicz S."/>
            <person name="Kim J.W."/>
            <person name="Kudahl U."/>
            <person name="Lin S."/>
            <person name="Michel G."/>
            <person name="Mittag M."/>
            <person name="Olson B.J."/>
            <person name="Pangilinan J."/>
            <person name="Peng Y."/>
            <person name="Qiu H."/>
            <person name="Shu S."/>
            <person name="Singer J.T."/>
            <person name="Smith A.G."/>
            <person name="Sprecher B.N."/>
            <person name="Wagner V."/>
            <person name="Wang W."/>
            <person name="Wang Z.-Y."/>
            <person name="Yan J."/>
            <person name="Yarish C."/>
            <person name="Zoeuner-Riek S."/>
            <person name="Zhuang Y."/>
            <person name="Zou Y."/>
            <person name="Lindquist E.A."/>
            <person name="Grimwood J."/>
            <person name="Barry K."/>
            <person name="Rokhsar D.S."/>
            <person name="Schmutz J."/>
            <person name="Stiller J.W."/>
            <person name="Grossman A.R."/>
            <person name="Prochnik S.E."/>
        </authorList>
    </citation>
    <scope>NUCLEOTIDE SEQUENCE [LARGE SCALE GENOMIC DNA]</scope>
    <source>
        <strain evidence="2">4086291</strain>
    </source>
</reference>
<sequence length="335" mass="34619">MRRRRGHAQRRRRAGDWRVRAALPSRTVFRVAPVVPTLPPPPPPSAPPPRVLPVGSAVVARGGGGRGGGGRSPPSRRQPATPARPAARWVPTPAAAGRPTSPPAPPRPPCHRRRSPRHGERAAGRRRPPSHVGRRRPAGRRWRRDAPRRLQPLPRVVPLLRGAEVRRRRAVAAAAASGAAAPATGGGGGPRGRQCASVLVGGRVDQTSRAYPRPGGNVGVPCPAEGGGCGRCQRALAARCASGTLGGDVERPPAGMAGLWLGGTGRRGPDACGGSRAAQRPGLSPPAVGGRSIVAVFLFPKLHSGGVPAMYAASMGWLSVAAECDRPVPPADELG</sequence>
<feature type="compositionally biased region" description="Basic residues" evidence="1">
    <location>
        <begin position="124"/>
        <end position="143"/>
    </location>
</feature>
<feature type="region of interest" description="Disordered" evidence="1">
    <location>
        <begin position="30"/>
        <end position="147"/>
    </location>
</feature>
<proteinExistence type="predicted"/>
<organism evidence="2 3">
    <name type="scientific">Porphyra umbilicalis</name>
    <name type="common">Purple laver</name>
    <name type="synonym">Red alga</name>
    <dbReference type="NCBI Taxonomy" id="2786"/>
    <lineage>
        <taxon>Eukaryota</taxon>
        <taxon>Rhodophyta</taxon>
        <taxon>Bangiophyceae</taxon>
        <taxon>Bangiales</taxon>
        <taxon>Bangiaceae</taxon>
        <taxon>Porphyra</taxon>
    </lineage>
</organism>
<name>A0A1X6NP73_PORUM</name>
<evidence type="ECO:0000313" key="2">
    <source>
        <dbReference type="EMBL" id="OSX70330.1"/>
    </source>
</evidence>
<evidence type="ECO:0000256" key="1">
    <source>
        <dbReference type="SAM" id="MobiDB-lite"/>
    </source>
</evidence>
<keyword evidence="3" id="KW-1185">Reference proteome</keyword>